<dbReference type="AlphaFoldDB" id="A0A5B7KC90"/>
<sequence>MKVGASHHLRSRGHRKVAEFKDMCAALNSLPASSYATSLIPTRHSFPRRCPHCSHHPDFIY</sequence>
<evidence type="ECO:0000313" key="1">
    <source>
        <dbReference type="EMBL" id="MPD02205.1"/>
    </source>
</evidence>
<evidence type="ECO:0000313" key="2">
    <source>
        <dbReference type="Proteomes" id="UP000324222"/>
    </source>
</evidence>
<comment type="caution">
    <text evidence="1">The sequence shown here is derived from an EMBL/GenBank/DDBJ whole genome shotgun (WGS) entry which is preliminary data.</text>
</comment>
<protein>
    <submittedName>
        <fullName evidence="1">Uncharacterized protein</fullName>
    </submittedName>
</protein>
<organism evidence="1 2">
    <name type="scientific">Portunus trituberculatus</name>
    <name type="common">Swimming crab</name>
    <name type="synonym">Neptunus trituberculatus</name>
    <dbReference type="NCBI Taxonomy" id="210409"/>
    <lineage>
        <taxon>Eukaryota</taxon>
        <taxon>Metazoa</taxon>
        <taxon>Ecdysozoa</taxon>
        <taxon>Arthropoda</taxon>
        <taxon>Crustacea</taxon>
        <taxon>Multicrustacea</taxon>
        <taxon>Malacostraca</taxon>
        <taxon>Eumalacostraca</taxon>
        <taxon>Eucarida</taxon>
        <taxon>Decapoda</taxon>
        <taxon>Pleocyemata</taxon>
        <taxon>Brachyura</taxon>
        <taxon>Eubrachyura</taxon>
        <taxon>Portunoidea</taxon>
        <taxon>Portunidae</taxon>
        <taxon>Portuninae</taxon>
        <taxon>Portunus</taxon>
    </lineage>
</organism>
<reference evidence="1 2" key="1">
    <citation type="submission" date="2019-05" db="EMBL/GenBank/DDBJ databases">
        <title>Another draft genome of Portunus trituberculatus and its Hox gene families provides insights of decapod evolution.</title>
        <authorList>
            <person name="Jeong J.-H."/>
            <person name="Song I."/>
            <person name="Kim S."/>
            <person name="Choi T."/>
            <person name="Kim D."/>
            <person name="Ryu S."/>
            <person name="Kim W."/>
        </authorList>
    </citation>
    <scope>NUCLEOTIDE SEQUENCE [LARGE SCALE GENOMIC DNA]</scope>
    <source>
        <tissue evidence="1">Muscle</tissue>
    </source>
</reference>
<name>A0A5B7KC90_PORTR</name>
<proteinExistence type="predicted"/>
<accession>A0A5B7KC90</accession>
<keyword evidence="2" id="KW-1185">Reference proteome</keyword>
<dbReference type="Proteomes" id="UP000324222">
    <property type="component" value="Unassembled WGS sequence"/>
</dbReference>
<gene>
    <name evidence="1" type="ORF">E2C01_097772</name>
</gene>
<dbReference type="EMBL" id="VSRR010130388">
    <property type="protein sequence ID" value="MPD02205.1"/>
    <property type="molecule type" value="Genomic_DNA"/>
</dbReference>